<dbReference type="OrthoDB" id="9796786at2"/>
<dbReference type="InterPro" id="IPR039060">
    <property type="entry name" value="Antitox_HigA"/>
</dbReference>
<evidence type="ECO:0000313" key="2">
    <source>
        <dbReference type="EMBL" id="RDB03464.1"/>
    </source>
</evidence>
<organism evidence="2 3">
    <name type="scientific">Runella aurantiaca</name>
    <dbReference type="NCBI Taxonomy" id="2282308"/>
    <lineage>
        <taxon>Bacteria</taxon>
        <taxon>Pseudomonadati</taxon>
        <taxon>Bacteroidota</taxon>
        <taxon>Cytophagia</taxon>
        <taxon>Cytophagales</taxon>
        <taxon>Spirosomataceae</taxon>
        <taxon>Runella</taxon>
    </lineage>
</organism>
<evidence type="ECO:0000259" key="1">
    <source>
        <dbReference type="PROSITE" id="PS50943"/>
    </source>
</evidence>
<name>A0A369I8I0_9BACT</name>
<feature type="domain" description="HTH cro/C1-type" evidence="1">
    <location>
        <begin position="66"/>
        <end position="119"/>
    </location>
</feature>
<dbReference type="PROSITE" id="PS50943">
    <property type="entry name" value="HTH_CROC1"/>
    <property type="match status" value="1"/>
</dbReference>
<dbReference type="Proteomes" id="UP000253141">
    <property type="component" value="Unassembled WGS sequence"/>
</dbReference>
<gene>
    <name evidence="2" type="ORF">DVG78_23400</name>
</gene>
<dbReference type="Gene3D" id="1.10.260.40">
    <property type="entry name" value="lambda repressor-like DNA-binding domains"/>
    <property type="match status" value="1"/>
</dbReference>
<dbReference type="CDD" id="cd00093">
    <property type="entry name" value="HTH_XRE"/>
    <property type="match status" value="1"/>
</dbReference>
<dbReference type="PANTHER" id="PTHR40455">
    <property type="entry name" value="ANTITOXIN HIGA"/>
    <property type="match status" value="1"/>
</dbReference>
<accession>A0A369I8I0</accession>
<dbReference type="GO" id="GO:0006355">
    <property type="term" value="P:regulation of DNA-templated transcription"/>
    <property type="evidence" value="ECO:0007669"/>
    <property type="project" value="InterPro"/>
</dbReference>
<dbReference type="AlphaFoldDB" id="A0A369I8I0"/>
<dbReference type="SMART" id="SM00530">
    <property type="entry name" value="HTH_XRE"/>
    <property type="match status" value="1"/>
</dbReference>
<dbReference type="InterPro" id="IPR001387">
    <property type="entry name" value="Cro/C1-type_HTH"/>
</dbReference>
<evidence type="ECO:0000313" key="3">
    <source>
        <dbReference type="Proteomes" id="UP000253141"/>
    </source>
</evidence>
<sequence>MKNRNIQIKPITNDAEFAEAHEMIELLLECPEGSEEEKILEAITILACEYEKKHYPIPKPNPIEAIKYKMAELKLSQKDVAHYFGGENRVSEVLNGKRKLSLKMIKELHHNLGISATTLLAM</sequence>
<dbReference type="Pfam" id="PF01381">
    <property type="entry name" value="HTH_3"/>
    <property type="match status" value="1"/>
</dbReference>
<dbReference type="InterPro" id="IPR010982">
    <property type="entry name" value="Lambda_DNA-bd_dom_sf"/>
</dbReference>
<dbReference type="RefSeq" id="WP_114463456.1">
    <property type="nucleotide sequence ID" value="NZ_QPIW01000026.1"/>
</dbReference>
<dbReference type="PANTHER" id="PTHR40455:SF1">
    <property type="entry name" value="ANTITOXIN HIGA"/>
    <property type="match status" value="1"/>
</dbReference>
<reference evidence="2 3" key="1">
    <citation type="submission" date="2018-07" db="EMBL/GenBank/DDBJ databases">
        <title>Genome analysis of Runella aurantiaca.</title>
        <authorList>
            <person name="Yang X."/>
        </authorList>
    </citation>
    <scope>NUCLEOTIDE SEQUENCE [LARGE SCALE GENOMIC DNA]</scope>
    <source>
        <strain evidence="2 3">YX9</strain>
    </source>
</reference>
<dbReference type="SUPFAM" id="SSF47413">
    <property type="entry name" value="lambda repressor-like DNA-binding domains"/>
    <property type="match status" value="1"/>
</dbReference>
<keyword evidence="3" id="KW-1185">Reference proteome</keyword>
<comment type="caution">
    <text evidence="2">The sequence shown here is derived from an EMBL/GenBank/DDBJ whole genome shotgun (WGS) entry which is preliminary data.</text>
</comment>
<dbReference type="GO" id="GO:0001046">
    <property type="term" value="F:core promoter sequence-specific DNA binding"/>
    <property type="evidence" value="ECO:0007669"/>
    <property type="project" value="TreeGrafter"/>
</dbReference>
<proteinExistence type="predicted"/>
<protein>
    <submittedName>
        <fullName evidence="2">Helix-turn-helix domain-containing protein</fullName>
    </submittedName>
</protein>
<dbReference type="EMBL" id="QPIW01000026">
    <property type="protein sequence ID" value="RDB03464.1"/>
    <property type="molecule type" value="Genomic_DNA"/>
</dbReference>